<dbReference type="PANTHER" id="PTHR24301:SF2">
    <property type="entry name" value="THROMBOXANE-A SYNTHASE"/>
    <property type="match status" value="1"/>
</dbReference>
<reference evidence="6 7" key="1">
    <citation type="journal article" date="2019" name="Environ. Microbiol.">
        <title>At the nexus of three kingdoms: the genome of the mycorrhizal fungus Gigaspora margarita provides insights into plant, endobacterial and fungal interactions.</title>
        <authorList>
            <person name="Venice F."/>
            <person name="Ghignone S."/>
            <person name="Salvioli di Fossalunga A."/>
            <person name="Amselem J."/>
            <person name="Novero M."/>
            <person name="Xianan X."/>
            <person name="Sedzielewska Toro K."/>
            <person name="Morin E."/>
            <person name="Lipzen A."/>
            <person name="Grigoriev I.V."/>
            <person name="Henrissat B."/>
            <person name="Martin F.M."/>
            <person name="Bonfante P."/>
        </authorList>
    </citation>
    <scope>NUCLEOTIDE SEQUENCE [LARGE SCALE GENOMIC DNA]</scope>
    <source>
        <strain evidence="6 7">BEG34</strain>
    </source>
</reference>
<comment type="caution">
    <text evidence="6">The sequence shown here is derived from an EMBL/GenBank/DDBJ whole genome shotgun (WGS) entry which is preliminary data.</text>
</comment>
<dbReference type="GO" id="GO:0016705">
    <property type="term" value="F:oxidoreductase activity, acting on paired donors, with incorporation or reduction of molecular oxygen"/>
    <property type="evidence" value="ECO:0007669"/>
    <property type="project" value="InterPro"/>
</dbReference>
<keyword evidence="5" id="KW-0812">Transmembrane</keyword>
<keyword evidence="5" id="KW-1133">Transmembrane helix</keyword>
<dbReference type="InterPro" id="IPR036396">
    <property type="entry name" value="Cyt_P450_sf"/>
</dbReference>
<feature type="transmembrane region" description="Helical" evidence="5">
    <location>
        <begin position="12"/>
        <end position="31"/>
    </location>
</feature>
<dbReference type="PANTHER" id="PTHR24301">
    <property type="entry name" value="THROMBOXANE-A SYNTHASE"/>
    <property type="match status" value="1"/>
</dbReference>
<dbReference type="InterPro" id="IPR002401">
    <property type="entry name" value="Cyt_P450_E_grp-I"/>
</dbReference>
<dbReference type="PROSITE" id="PS00086">
    <property type="entry name" value="CYTOCHROME_P450"/>
    <property type="match status" value="1"/>
</dbReference>
<accession>A0A8H3XJ67</accession>
<dbReference type="EMBL" id="WTPW01000875">
    <property type="protein sequence ID" value="KAF0472544.1"/>
    <property type="molecule type" value="Genomic_DNA"/>
</dbReference>
<protein>
    <submittedName>
        <fullName evidence="6">Cytochrome P450</fullName>
    </submittedName>
</protein>
<keyword evidence="4" id="KW-0503">Monooxygenase</keyword>
<dbReference type="AlphaFoldDB" id="A0A8H3XJ67"/>
<keyword evidence="1 3" id="KW-0479">Metal-binding</keyword>
<gene>
    <name evidence="6" type="ORF">F8M41_024998</name>
</gene>
<keyword evidence="7" id="KW-1185">Reference proteome</keyword>
<dbReference type="Pfam" id="PF00067">
    <property type="entry name" value="p450"/>
    <property type="match status" value="1"/>
</dbReference>
<dbReference type="InterPro" id="IPR017972">
    <property type="entry name" value="Cyt_P450_CS"/>
</dbReference>
<name>A0A8H3XJ67_GIGMA</name>
<dbReference type="Gene3D" id="1.10.630.10">
    <property type="entry name" value="Cytochrome P450"/>
    <property type="match status" value="1"/>
</dbReference>
<evidence type="ECO:0000256" key="4">
    <source>
        <dbReference type="RuleBase" id="RU000461"/>
    </source>
</evidence>
<evidence type="ECO:0000256" key="3">
    <source>
        <dbReference type="PIRSR" id="PIRSR602401-1"/>
    </source>
</evidence>
<dbReference type="PRINTS" id="PR00463">
    <property type="entry name" value="EP450I"/>
</dbReference>
<sequence>MFFQIIGTFTITDYLLIIFLTFLSYLFSFYYNYFTRPNPLPGPIPLPFELEIFIYGSNFKHIATTLYQKYGDICEIRFGGHRRIILSKTEYFENLLSTSSKSSSLFGKHEHTQGMDELGIFGRGIFFNSNYDTWKINRYLFSQAISTLGFNNEAIKRTNESFDELVEYWNLLSNSRLSSNDSNSNSSNNDWFEIDFLPWIKKFTSDIISVLTTGEKAYSMASYYNTCNSIDYIENSCRDDPTLNNSDKFIQGIISLIKGMIIFQIFNPFLRHHLPLIKDKANNVLENRDFIFKTLDDIIKKRKMELTNNPQKLKSKHDLLTYLLTTNHEDKIPINDEVIRSILLDAFLAGFDTTSNLLCYIIYYICHNPNVKQKMFDEIDSVFPSDISHVTADILAKLKYCEAIIKETSRMMPVTAVSKRVAATECEVAGYIWPAKTVFHLNYASIHMNEKHWENPNDYDPDRFYLKNDFNEFENDFDVENKKSIHNMDKYSLVIFGGGIRICPGKKFAMINMLSFMALMFRKYDIELVDMQAPLNTCTTFITMCLDLKIKIKPRKS</sequence>
<proteinExistence type="inferred from homology"/>
<dbReference type="PRINTS" id="PR00385">
    <property type="entry name" value="P450"/>
</dbReference>
<keyword evidence="4" id="KW-0560">Oxidoreductase</keyword>
<dbReference type="GO" id="GO:0020037">
    <property type="term" value="F:heme binding"/>
    <property type="evidence" value="ECO:0007669"/>
    <property type="project" value="InterPro"/>
</dbReference>
<feature type="binding site" description="axial binding residue" evidence="3">
    <location>
        <position position="503"/>
    </location>
    <ligand>
        <name>heme</name>
        <dbReference type="ChEBI" id="CHEBI:30413"/>
    </ligand>
    <ligandPart>
        <name>Fe</name>
        <dbReference type="ChEBI" id="CHEBI:18248"/>
    </ligandPart>
</feature>
<evidence type="ECO:0000256" key="2">
    <source>
        <dbReference type="ARBA" id="ARBA00023004"/>
    </source>
</evidence>
<evidence type="ECO:0000256" key="5">
    <source>
        <dbReference type="SAM" id="Phobius"/>
    </source>
</evidence>
<dbReference type="InterPro" id="IPR001128">
    <property type="entry name" value="Cyt_P450"/>
</dbReference>
<dbReference type="GO" id="GO:0004497">
    <property type="term" value="F:monooxygenase activity"/>
    <property type="evidence" value="ECO:0007669"/>
    <property type="project" value="UniProtKB-KW"/>
</dbReference>
<evidence type="ECO:0000313" key="7">
    <source>
        <dbReference type="Proteomes" id="UP000439903"/>
    </source>
</evidence>
<keyword evidence="3 4" id="KW-0349">Heme</keyword>
<dbReference type="OrthoDB" id="1470350at2759"/>
<keyword evidence="5" id="KW-0472">Membrane</keyword>
<comment type="similarity">
    <text evidence="4">Belongs to the cytochrome P450 family.</text>
</comment>
<comment type="cofactor">
    <cofactor evidence="3">
        <name>heme</name>
        <dbReference type="ChEBI" id="CHEBI:30413"/>
    </cofactor>
</comment>
<dbReference type="GO" id="GO:0005506">
    <property type="term" value="F:iron ion binding"/>
    <property type="evidence" value="ECO:0007669"/>
    <property type="project" value="InterPro"/>
</dbReference>
<evidence type="ECO:0000313" key="6">
    <source>
        <dbReference type="EMBL" id="KAF0472544.1"/>
    </source>
</evidence>
<dbReference type="Proteomes" id="UP000439903">
    <property type="component" value="Unassembled WGS sequence"/>
</dbReference>
<evidence type="ECO:0000256" key="1">
    <source>
        <dbReference type="ARBA" id="ARBA00022723"/>
    </source>
</evidence>
<organism evidence="6 7">
    <name type="scientific">Gigaspora margarita</name>
    <dbReference type="NCBI Taxonomy" id="4874"/>
    <lineage>
        <taxon>Eukaryota</taxon>
        <taxon>Fungi</taxon>
        <taxon>Fungi incertae sedis</taxon>
        <taxon>Mucoromycota</taxon>
        <taxon>Glomeromycotina</taxon>
        <taxon>Glomeromycetes</taxon>
        <taxon>Diversisporales</taxon>
        <taxon>Gigasporaceae</taxon>
        <taxon>Gigaspora</taxon>
    </lineage>
</organism>
<keyword evidence="2 3" id="KW-0408">Iron</keyword>
<dbReference type="SUPFAM" id="SSF48264">
    <property type="entry name" value="Cytochrome P450"/>
    <property type="match status" value="1"/>
</dbReference>